<feature type="non-terminal residue" evidence="1">
    <location>
        <position position="40"/>
    </location>
</feature>
<gene>
    <name evidence="1" type="ORF">CPELLU_LOCUS19260</name>
</gene>
<comment type="caution">
    <text evidence="1">The sequence shown here is derived from an EMBL/GenBank/DDBJ whole genome shotgun (WGS) entry which is preliminary data.</text>
</comment>
<dbReference type="EMBL" id="CAJVQA010044496">
    <property type="protein sequence ID" value="CAG8816622.1"/>
    <property type="molecule type" value="Genomic_DNA"/>
</dbReference>
<organism evidence="1 2">
    <name type="scientific">Cetraspora pellucida</name>
    <dbReference type="NCBI Taxonomy" id="1433469"/>
    <lineage>
        <taxon>Eukaryota</taxon>
        <taxon>Fungi</taxon>
        <taxon>Fungi incertae sedis</taxon>
        <taxon>Mucoromycota</taxon>
        <taxon>Glomeromycotina</taxon>
        <taxon>Glomeromycetes</taxon>
        <taxon>Diversisporales</taxon>
        <taxon>Gigasporaceae</taxon>
        <taxon>Cetraspora</taxon>
    </lineage>
</organism>
<accession>A0A9N9PFZ8</accession>
<keyword evidence="2" id="KW-1185">Reference proteome</keyword>
<dbReference type="Proteomes" id="UP000789759">
    <property type="component" value="Unassembled WGS sequence"/>
</dbReference>
<reference evidence="1" key="1">
    <citation type="submission" date="2021-06" db="EMBL/GenBank/DDBJ databases">
        <authorList>
            <person name="Kallberg Y."/>
            <person name="Tangrot J."/>
            <person name="Rosling A."/>
        </authorList>
    </citation>
    <scope>NUCLEOTIDE SEQUENCE</scope>
    <source>
        <strain evidence="1">FL966</strain>
    </source>
</reference>
<sequence length="40" mass="4946">MVRANQPARRSRFTHHIRRQWSAKKKLMIIHYLEQSKSVR</sequence>
<evidence type="ECO:0000313" key="2">
    <source>
        <dbReference type="Proteomes" id="UP000789759"/>
    </source>
</evidence>
<protein>
    <submittedName>
        <fullName evidence="1">3616_t:CDS:1</fullName>
    </submittedName>
</protein>
<evidence type="ECO:0000313" key="1">
    <source>
        <dbReference type="EMBL" id="CAG8816622.1"/>
    </source>
</evidence>
<dbReference type="AlphaFoldDB" id="A0A9N9PFZ8"/>
<name>A0A9N9PFZ8_9GLOM</name>
<proteinExistence type="predicted"/>